<evidence type="ECO:0000256" key="1">
    <source>
        <dbReference type="SAM" id="SignalP"/>
    </source>
</evidence>
<reference evidence="3 4" key="1">
    <citation type="submission" date="2018-09" db="EMBL/GenBank/DDBJ databases">
        <authorList>
            <person name="Le Fleche-Mateos A."/>
        </authorList>
    </citation>
    <scope>NUCLEOTIDE SEQUENCE [LARGE SCALE GENOMIC DNA]</scope>
    <source>
        <strain evidence="3 4">DSM 30078</strain>
    </source>
</reference>
<dbReference type="Pfam" id="PF16036">
    <property type="entry name" value="Chalcone_3"/>
    <property type="match status" value="1"/>
</dbReference>
<organism evidence="3 4">
    <name type="scientific">Rahnella inusitata</name>
    <dbReference type="NCBI Taxonomy" id="58169"/>
    <lineage>
        <taxon>Bacteria</taxon>
        <taxon>Pseudomonadati</taxon>
        <taxon>Pseudomonadota</taxon>
        <taxon>Gammaproteobacteria</taxon>
        <taxon>Enterobacterales</taxon>
        <taxon>Yersiniaceae</taxon>
        <taxon>Rahnella</taxon>
    </lineage>
</organism>
<comment type="caution">
    <text evidence="3">The sequence shown here is derived from an EMBL/GenBank/DDBJ whole genome shotgun (WGS) entry which is preliminary data.</text>
</comment>
<dbReference type="EMBL" id="RAHG01000001">
    <property type="protein sequence ID" value="RJT15836.1"/>
    <property type="molecule type" value="Genomic_DNA"/>
</dbReference>
<dbReference type="InterPro" id="IPR016087">
    <property type="entry name" value="Chalcone_isomerase"/>
</dbReference>
<evidence type="ECO:0000259" key="2">
    <source>
        <dbReference type="Pfam" id="PF16036"/>
    </source>
</evidence>
<gene>
    <name evidence="3" type="ORF">D5396_01555</name>
</gene>
<evidence type="ECO:0000313" key="4">
    <source>
        <dbReference type="Proteomes" id="UP000284119"/>
    </source>
</evidence>
<evidence type="ECO:0000313" key="3">
    <source>
        <dbReference type="EMBL" id="RJT15836.1"/>
    </source>
</evidence>
<keyword evidence="1" id="KW-0732">Signal</keyword>
<dbReference type="Proteomes" id="UP000284119">
    <property type="component" value="Unassembled WGS sequence"/>
</dbReference>
<sequence>MKRWLTVALALMFSFSAFASTPWAQWQQVGRATLSWGPFEVYHSSLLTPDGKYEAQKWPQALSIEYLRSIDSQELTKATEEQWQKLGMESDAQKNGWLEAVGKTWPDVSNGSEIVFLATKSGGQFYSRAANSAIIAPVGESFSPEFRDAFLAIWLSPATQYPDLRSKLIGASASD</sequence>
<dbReference type="RefSeq" id="WP_112167067.1">
    <property type="nucleotide sequence ID" value="NZ_JBFUVK010000003.1"/>
</dbReference>
<accession>A0ABX9P4B3</accession>
<feature type="chain" id="PRO_5045109158" description="Chalcone isomerase domain-containing protein" evidence="1">
    <location>
        <begin position="20"/>
        <end position="175"/>
    </location>
</feature>
<keyword evidence="4" id="KW-1185">Reference proteome</keyword>
<protein>
    <recommendedName>
        <fullName evidence="2">Chalcone isomerase domain-containing protein</fullName>
    </recommendedName>
</protein>
<feature type="domain" description="Chalcone isomerase" evidence="2">
    <location>
        <begin position="39"/>
        <end position="170"/>
    </location>
</feature>
<name>A0ABX9P4B3_9GAMM</name>
<feature type="signal peptide" evidence="1">
    <location>
        <begin position="1"/>
        <end position="19"/>
    </location>
</feature>
<proteinExistence type="predicted"/>